<keyword evidence="3" id="KW-0238">DNA-binding</keyword>
<keyword evidence="2" id="KW-0805">Transcription regulation</keyword>
<dbReference type="InterPro" id="IPR005119">
    <property type="entry name" value="LysR_subst-bd"/>
</dbReference>
<evidence type="ECO:0000256" key="1">
    <source>
        <dbReference type="ARBA" id="ARBA00009437"/>
    </source>
</evidence>
<dbReference type="PANTHER" id="PTHR30126:SF39">
    <property type="entry name" value="HTH-TYPE TRANSCRIPTIONAL REGULATOR CYSL"/>
    <property type="match status" value="1"/>
</dbReference>
<gene>
    <name evidence="6" type="ORF">LSG31_21985</name>
</gene>
<dbReference type="NCBIfam" id="NF040786">
    <property type="entry name" value="LysR_Sec_metab"/>
    <property type="match status" value="1"/>
</dbReference>
<protein>
    <submittedName>
        <fullName evidence="6">LysR family transcriptional regulator</fullName>
    </submittedName>
</protein>
<keyword evidence="4" id="KW-0804">Transcription</keyword>
<dbReference type="Gene3D" id="1.10.10.10">
    <property type="entry name" value="Winged helix-like DNA-binding domain superfamily/Winged helix DNA-binding domain"/>
    <property type="match status" value="1"/>
</dbReference>
<comment type="similarity">
    <text evidence="1">Belongs to the LysR transcriptional regulatory family.</text>
</comment>
<dbReference type="PANTHER" id="PTHR30126">
    <property type="entry name" value="HTH-TYPE TRANSCRIPTIONAL REGULATOR"/>
    <property type="match status" value="1"/>
</dbReference>
<evidence type="ECO:0000256" key="2">
    <source>
        <dbReference type="ARBA" id="ARBA00023015"/>
    </source>
</evidence>
<proteinExistence type="inferred from homology"/>
<evidence type="ECO:0000256" key="4">
    <source>
        <dbReference type="ARBA" id="ARBA00023163"/>
    </source>
</evidence>
<dbReference type="PROSITE" id="PS50931">
    <property type="entry name" value="HTH_LYSR"/>
    <property type="match status" value="1"/>
</dbReference>
<dbReference type="EMBL" id="CP089291">
    <property type="protein sequence ID" value="UOF90493.1"/>
    <property type="molecule type" value="Genomic_DNA"/>
</dbReference>
<dbReference type="CDD" id="cd08420">
    <property type="entry name" value="PBP2_CysL_like"/>
    <property type="match status" value="1"/>
</dbReference>
<evidence type="ECO:0000256" key="3">
    <source>
        <dbReference type="ARBA" id="ARBA00023125"/>
    </source>
</evidence>
<dbReference type="InterPro" id="IPR036388">
    <property type="entry name" value="WH-like_DNA-bd_sf"/>
</dbReference>
<evidence type="ECO:0000259" key="5">
    <source>
        <dbReference type="PROSITE" id="PS50931"/>
    </source>
</evidence>
<reference evidence="6" key="1">
    <citation type="submission" date="2021-12" db="EMBL/GenBank/DDBJ databases">
        <title>Alicyclobacillaceae gen. nov., sp. nov., isolated from chalcocite enrichment system.</title>
        <authorList>
            <person name="Jiang Z."/>
        </authorList>
    </citation>
    <scope>NUCLEOTIDE SEQUENCE</scope>
    <source>
        <strain evidence="6">MYW30-H2</strain>
    </source>
</reference>
<name>A0ABY4CJ02_9BACL</name>
<feature type="domain" description="HTH lysR-type" evidence="5">
    <location>
        <begin position="1"/>
        <end position="58"/>
    </location>
</feature>
<keyword evidence="7" id="KW-1185">Reference proteome</keyword>
<sequence>MLDAHLHVFLTVAEKRNFSRAAEFLNLTQPAISQQIQTLEEYYGAKLFERTNKRVELTQAGHVLVPYAQKIMETHHHALQAVNDLTGQVTGKLTIGASLTIGEYILPKLLANFSGNYPKVEPTVKIGNTEVIAEHMLSGTIDLGLIEGPIHNKHLHVVPFLEDEMLLIVPANHMLNRYTEVEVDDVANETFLLREAGSGTRFAMEELLHDLSIQPKRVIQLGSLQSIKEGVEAGLGISFLSKWTIQKEIQLQSIHPVRIKGVRLKRQFSLLNRKGQFASRAVTEFMRVVQETKWEEEK</sequence>
<accession>A0ABY4CJ02</accession>
<dbReference type="Pfam" id="PF03466">
    <property type="entry name" value="LysR_substrate"/>
    <property type="match status" value="1"/>
</dbReference>
<organism evidence="6 7">
    <name type="scientific">Fodinisporobacter ferrooxydans</name>
    <dbReference type="NCBI Taxonomy" id="2901836"/>
    <lineage>
        <taxon>Bacteria</taxon>
        <taxon>Bacillati</taxon>
        <taxon>Bacillota</taxon>
        <taxon>Bacilli</taxon>
        <taxon>Bacillales</taxon>
        <taxon>Alicyclobacillaceae</taxon>
        <taxon>Fodinisporobacter</taxon>
    </lineage>
</organism>
<evidence type="ECO:0000313" key="7">
    <source>
        <dbReference type="Proteomes" id="UP000830167"/>
    </source>
</evidence>
<evidence type="ECO:0000313" key="6">
    <source>
        <dbReference type="EMBL" id="UOF90493.1"/>
    </source>
</evidence>
<dbReference type="Gene3D" id="3.40.190.290">
    <property type="match status" value="1"/>
</dbReference>
<dbReference type="InterPro" id="IPR047788">
    <property type="entry name" value="LysR-like_Sec_metab"/>
</dbReference>
<dbReference type="InterPro" id="IPR000847">
    <property type="entry name" value="LysR_HTH_N"/>
</dbReference>
<dbReference type="SUPFAM" id="SSF46785">
    <property type="entry name" value="Winged helix' DNA-binding domain"/>
    <property type="match status" value="1"/>
</dbReference>
<dbReference type="Proteomes" id="UP000830167">
    <property type="component" value="Chromosome"/>
</dbReference>
<dbReference type="PRINTS" id="PR00039">
    <property type="entry name" value="HTHLYSR"/>
</dbReference>
<dbReference type="SUPFAM" id="SSF53850">
    <property type="entry name" value="Periplasmic binding protein-like II"/>
    <property type="match status" value="1"/>
</dbReference>
<dbReference type="InterPro" id="IPR036390">
    <property type="entry name" value="WH_DNA-bd_sf"/>
</dbReference>
<dbReference type="RefSeq" id="WP_347437189.1">
    <property type="nucleotide sequence ID" value="NZ_CP089291.1"/>
</dbReference>
<dbReference type="Pfam" id="PF00126">
    <property type="entry name" value="HTH_1"/>
    <property type="match status" value="1"/>
</dbReference>